<dbReference type="Proteomes" id="UP001227543">
    <property type="component" value="Unassembled WGS sequence"/>
</dbReference>
<dbReference type="RefSeq" id="XP_060375527.1">
    <property type="nucleotide sequence ID" value="XM_060529868.1"/>
</dbReference>
<sequence length="54" mass="6356">MSFGDQASWMFPISASVIFISIIFAFWTYPRTIFWSAYKLSETWILVTFGFYAL</sequence>
<dbReference type="GeneID" id="85414106"/>
<dbReference type="EMBL" id="MLFU01000107">
    <property type="protein sequence ID" value="KAK1481706.1"/>
    <property type="molecule type" value="Genomic_DNA"/>
</dbReference>
<evidence type="ECO:0000313" key="2">
    <source>
        <dbReference type="EMBL" id="KAK1481706.1"/>
    </source>
</evidence>
<organism evidence="2 3">
    <name type="scientific">Colletotrichum tamarilloi</name>
    <dbReference type="NCBI Taxonomy" id="1209934"/>
    <lineage>
        <taxon>Eukaryota</taxon>
        <taxon>Fungi</taxon>
        <taxon>Dikarya</taxon>
        <taxon>Ascomycota</taxon>
        <taxon>Pezizomycotina</taxon>
        <taxon>Sordariomycetes</taxon>
        <taxon>Hypocreomycetidae</taxon>
        <taxon>Glomerellales</taxon>
        <taxon>Glomerellaceae</taxon>
        <taxon>Colletotrichum</taxon>
        <taxon>Colletotrichum acutatum species complex</taxon>
    </lineage>
</organism>
<accession>A0ABQ9QQR6</accession>
<gene>
    <name evidence="2" type="ORF">CTAM01_13866</name>
</gene>
<keyword evidence="1" id="KW-0472">Membrane</keyword>
<evidence type="ECO:0000313" key="3">
    <source>
        <dbReference type="Proteomes" id="UP001227543"/>
    </source>
</evidence>
<keyword evidence="1" id="KW-1133">Transmembrane helix</keyword>
<keyword evidence="1" id="KW-0812">Transmembrane</keyword>
<proteinExistence type="predicted"/>
<evidence type="ECO:0000256" key="1">
    <source>
        <dbReference type="SAM" id="Phobius"/>
    </source>
</evidence>
<reference evidence="2 3" key="1">
    <citation type="submission" date="2016-10" db="EMBL/GenBank/DDBJ databases">
        <title>The genome sequence of Colletotrichum fioriniae PJ7.</title>
        <authorList>
            <person name="Baroncelli R."/>
        </authorList>
    </citation>
    <scope>NUCLEOTIDE SEQUENCE [LARGE SCALE GENOMIC DNA]</scope>
    <source>
        <strain evidence="2 3">Tom-12</strain>
    </source>
</reference>
<comment type="caution">
    <text evidence="2">The sequence shown here is derived from an EMBL/GenBank/DDBJ whole genome shotgun (WGS) entry which is preliminary data.</text>
</comment>
<protein>
    <submittedName>
        <fullName evidence="2">Uncharacterized protein</fullName>
    </submittedName>
</protein>
<name>A0ABQ9QQR6_9PEZI</name>
<keyword evidence="3" id="KW-1185">Reference proteome</keyword>
<feature type="transmembrane region" description="Helical" evidence="1">
    <location>
        <begin position="7"/>
        <end position="27"/>
    </location>
</feature>